<name>A0A7T6XP06_PENDI</name>
<accession>A0A7T6XP06</accession>
<dbReference type="InterPro" id="IPR004046">
    <property type="entry name" value="GST_C"/>
</dbReference>
<feature type="domain" description="GST C-terminal" evidence="1">
    <location>
        <begin position="8"/>
        <end position="120"/>
    </location>
</feature>
<dbReference type="AlphaFoldDB" id="A0A7T6XP06"/>
<gene>
    <name evidence="2" type="ORF">Pdw03_8434</name>
</gene>
<dbReference type="GO" id="GO:0016740">
    <property type="term" value="F:transferase activity"/>
    <property type="evidence" value="ECO:0007669"/>
    <property type="project" value="UniProtKB-KW"/>
</dbReference>
<keyword evidence="2" id="KW-0808">Transferase</keyword>
<dbReference type="RefSeq" id="XP_065957046.1">
    <property type="nucleotide sequence ID" value="XM_066101963.1"/>
</dbReference>
<dbReference type="Pfam" id="PF14497">
    <property type="entry name" value="GST_C_3"/>
    <property type="match status" value="1"/>
</dbReference>
<dbReference type="Gene3D" id="1.20.1050.130">
    <property type="match status" value="1"/>
</dbReference>
<evidence type="ECO:0000259" key="1">
    <source>
        <dbReference type="PROSITE" id="PS50405"/>
    </source>
</evidence>
<organism evidence="2 3">
    <name type="scientific">Penicillium digitatum</name>
    <name type="common">Green mold</name>
    <dbReference type="NCBI Taxonomy" id="36651"/>
    <lineage>
        <taxon>Eukaryota</taxon>
        <taxon>Fungi</taxon>
        <taxon>Dikarya</taxon>
        <taxon>Ascomycota</taxon>
        <taxon>Pezizomycotina</taxon>
        <taxon>Eurotiomycetes</taxon>
        <taxon>Eurotiomycetidae</taxon>
        <taxon>Eurotiales</taxon>
        <taxon>Aspergillaceae</taxon>
        <taxon>Penicillium</taxon>
    </lineage>
</organism>
<proteinExistence type="predicted"/>
<dbReference type="PROSITE" id="PS50405">
    <property type="entry name" value="GST_CTER"/>
    <property type="match status" value="1"/>
</dbReference>
<evidence type="ECO:0000313" key="2">
    <source>
        <dbReference type="EMBL" id="QQK44533.1"/>
    </source>
</evidence>
<reference evidence="2 3" key="1">
    <citation type="submission" date="2020-08" db="EMBL/GenBank/DDBJ databases">
        <title>The completed genome sequence of the pathogenic ascomycete fungus Penicillium digitatum.</title>
        <authorList>
            <person name="Wang M."/>
        </authorList>
    </citation>
    <scope>NUCLEOTIDE SEQUENCE [LARGE SCALE GENOMIC DNA]</scope>
    <source>
        <strain evidence="2 3">PdW03</strain>
    </source>
</reference>
<protein>
    <submittedName>
        <fullName evidence="2">Glutathione S-transferase/chloride channel, C-terminal</fullName>
    </submittedName>
</protein>
<dbReference type="GeneID" id="90953089"/>
<dbReference type="SUPFAM" id="SSF47616">
    <property type="entry name" value="GST C-terminal domain-like"/>
    <property type="match status" value="1"/>
</dbReference>
<evidence type="ECO:0000313" key="3">
    <source>
        <dbReference type="Proteomes" id="UP000595662"/>
    </source>
</evidence>
<dbReference type="InterPro" id="IPR036282">
    <property type="entry name" value="Glutathione-S-Trfase_C_sf"/>
</dbReference>
<dbReference type="InterPro" id="IPR010987">
    <property type="entry name" value="Glutathione-S-Trfase_C-like"/>
</dbReference>
<sequence>MGAYDDNTNWEKYLVDAVANIYIDWRSQWVANLNGASESYKKETVPAYYDLLAKYDFDGPYLLGDKVTYADFAVYQSIDNDMRTGTIPDTLPPALTKLVEAFEVWPNLSAYIEETRHAKA</sequence>
<dbReference type="Proteomes" id="UP000595662">
    <property type="component" value="Chromosome 3"/>
</dbReference>
<dbReference type="EMBL" id="CP060776">
    <property type="protein sequence ID" value="QQK44533.1"/>
    <property type="molecule type" value="Genomic_DNA"/>
</dbReference>